<evidence type="ECO:0000313" key="3">
    <source>
        <dbReference type="Proteomes" id="UP000811609"/>
    </source>
</evidence>
<reference evidence="2" key="1">
    <citation type="submission" date="2020-12" db="EMBL/GenBank/DDBJ databases">
        <title>WGS assembly of Carya illinoinensis cv. Pawnee.</title>
        <authorList>
            <person name="Platts A."/>
            <person name="Shu S."/>
            <person name="Wright S."/>
            <person name="Barry K."/>
            <person name="Edger P."/>
            <person name="Pires J.C."/>
            <person name="Schmutz J."/>
        </authorList>
    </citation>
    <scope>NUCLEOTIDE SEQUENCE</scope>
    <source>
        <tissue evidence="2">Leaf</tissue>
    </source>
</reference>
<organism evidence="2 3">
    <name type="scientific">Carya illinoinensis</name>
    <name type="common">Pecan</name>
    <dbReference type="NCBI Taxonomy" id="32201"/>
    <lineage>
        <taxon>Eukaryota</taxon>
        <taxon>Viridiplantae</taxon>
        <taxon>Streptophyta</taxon>
        <taxon>Embryophyta</taxon>
        <taxon>Tracheophyta</taxon>
        <taxon>Spermatophyta</taxon>
        <taxon>Magnoliopsida</taxon>
        <taxon>eudicotyledons</taxon>
        <taxon>Gunneridae</taxon>
        <taxon>Pentapetalae</taxon>
        <taxon>rosids</taxon>
        <taxon>fabids</taxon>
        <taxon>Fagales</taxon>
        <taxon>Juglandaceae</taxon>
        <taxon>Carya</taxon>
    </lineage>
</organism>
<dbReference type="Proteomes" id="UP000811609">
    <property type="component" value="Chromosome 16"/>
</dbReference>
<protein>
    <submittedName>
        <fullName evidence="2">Uncharacterized protein</fullName>
    </submittedName>
</protein>
<keyword evidence="3" id="KW-1185">Reference proteome</keyword>
<dbReference type="EMBL" id="CM031824">
    <property type="protein sequence ID" value="KAG6625343.1"/>
    <property type="molecule type" value="Genomic_DNA"/>
</dbReference>
<comment type="caution">
    <text evidence="2">The sequence shown here is derived from an EMBL/GenBank/DDBJ whole genome shotgun (WGS) entry which is preliminary data.</text>
</comment>
<feature type="compositionally biased region" description="Basic and acidic residues" evidence="1">
    <location>
        <begin position="169"/>
        <end position="181"/>
    </location>
</feature>
<feature type="region of interest" description="Disordered" evidence="1">
    <location>
        <begin position="123"/>
        <end position="181"/>
    </location>
</feature>
<dbReference type="AlphaFoldDB" id="A0A8T1N995"/>
<gene>
    <name evidence="2" type="ORF">CIPAW_16G089200</name>
</gene>
<sequence length="181" mass="20586">MKRALVRNASLFSRNVLLSRPNNQNPSVSIAPLAASNRPRLGLFLSHPDSSNESDLTLTRKHLSSICAEDVSDQELKRRIEKFYAGDAEAVPSIFEAILKRKLAGRHDEADNKLMEEICGKRREPLDDMDDEKFDTDEEFNSDKDLDLDEEFGFDLDESSSETDEDFDAKESDTKRRVSDE</sequence>
<name>A0A8T1N995_CARIL</name>
<evidence type="ECO:0000256" key="1">
    <source>
        <dbReference type="SAM" id="MobiDB-lite"/>
    </source>
</evidence>
<proteinExistence type="predicted"/>
<accession>A0A8T1N995</accession>
<feature type="compositionally biased region" description="Acidic residues" evidence="1">
    <location>
        <begin position="127"/>
        <end position="168"/>
    </location>
</feature>
<evidence type="ECO:0000313" key="2">
    <source>
        <dbReference type="EMBL" id="KAG6625343.1"/>
    </source>
</evidence>